<dbReference type="InterPro" id="IPR050769">
    <property type="entry name" value="NAT_camello-type"/>
</dbReference>
<organism evidence="4 5">
    <name type="scientific">Seinonella peptonophila</name>
    <dbReference type="NCBI Taxonomy" id="112248"/>
    <lineage>
        <taxon>Bacteria</taxon>
        <taxon>Bacillati</taxon>
        <taxon>Bacillota</taxon>
        <taxon>Bacilli</taxon>
        <taxon>Bacillales</taxon>
        <taxon>Thermoactinomycetaceae</taxon>
        <taxon>Seinonella</taxon>
    </lineage>
</organism>
<evidence type="ECO:0000313" key="4">
    <source>
        <dbReference type="EMBL" id="SHF00688.1"/>
    </source>
</evidence>
<keyword evidence="1" id="KW-0808">Transferase</keyword>
<dbReference type="Pfam" id="PF00583">
    <property type="entry name" value="Acetyltransf_1"/>
    <property type="match status" value="1"/>
</dbReference>
<dbReference type="RefSeq" id="WP_073154879.1">
    <property type="nucleotide sequence ID" value="NZ_FQVL01000006.1"/>
</dbReference>
<accession>A0A1M4Y4Q7</accession>
<proteinExistence type="predicted"/>
<evidence type="ECO:0000256" key="1">
    <source>
        <dbReference type="ARBA" id="ARBA00022679"/>
    </source>
</evidence>
<evidence type="ECO:0000259" key="3">
    <source>
        <dbReference type="PROSITE" id="PS51186"/>
    </source>
</evidence>
<sequence length="629" mass="73952">MKSLEQRLDQLNKSSRPSNGTIEKEHYRFIEQLSHTQEHEYIAHIIYRGKIIGAITVEIIKDRRCKIKSIYRSTAFQLPQLDSAFAQMMRLGMINMGFDNDPIIDPNFQGDEQILKVLAKNRSLPDGAQIKSGSLISEKREIRFENKKIGSILVEPIDDKTCRVKQFEIIYGRQEAKKRALEIVLLQLGYKQYNIDQDVDLTNLRPNTVYNVPPRSSLSRTDQRFLENLENIPLTELKDKLHITTNQSIRSQEYGIWQPPTRIIRVLNEIYERDHLKKPLIFREARPEDFYEIWELHRQGMNQFRVGVGERDRRRLYADLFNIEKEYGSKGGLFLVAEYRGKVIGTGAFKPVDQFRAELTRFSVAKPYQGSGLGSIILSLVLHSAAEQSMYTIQLRTSEKQRAAHFYQKKEQFFEDEVRAQSPELNFLFKKYGLLPPGKDGIDLISMKKYLREFDFIRYHTDHKIIAEHPSISSFLFPNQEIPLRILQHEFGVKNSRISLKKEREIKQERTRKTNDIIKKLLHGLEKGYEIERRQKKEKLKHKTKPARKKPIPQWTGAHDLFPTAKQTKELKQFTILAAMARGHLETIDLYANRLLQYKPKFRHTHDTQTIIRHRQHRKLYTNSSNQER</sequence>
<gene>
    <name evidence="4" type="ORF">SAMN05444392_10640</name>
</gene>
<feature type="compositionally biased region" description="Basic and acidic residues" evidence="2">
    <location>
        <begin position="1"/>
        <end position="10"/>
    </location>
</feature>
<dbReference type="PANTHER" id="PTHR13947:SF37">
    <property type="entry name" value="LD18367P"/>
    <property type="match status" value="1"/>
</dbReference>
<feature type="region of interest" description="Disordered" evidence="2">
    <location>
        <begin position="1"/>
        <end position="20"/>
    </location>
</feature>
<dbReference type="InterPro" id="IPR000182">
    <property type="entry name" value="GNAT_dom"/>
</dbReference>
<dbReference type="GO" id="GO:0008080">
    <property type="term" value="F:N-acetyltransferase activity"/>
    <property type="evidence" value="ECO:0007669"/>
    <property type="project" value="InterPro"/>
</dbReference>
<evidence type="ECO:0000256" key="2">
    <source>
        <dbReference type="SAM" id="MobiDB-lite"/>
    </source>
</evidence>
<dbReference type="SUPFAM" id="SSF55729">
    <property type="entry name" value="Acyl-CoA N-acyltransferases (Nat)"/>
    <property type="match status" value="1"/>
</dbReference>
<feature type="compositionally biased region" description="Polar residues" evidence="2">
    <location>
        <begin position="11"/>
        <end position="20"/>
    </location>
</feature>
<dbReference type="OrthoDB" id="9799681at2"/>
<dbReference type="EMBL" id="FQVL01000006">
    <property type="protein sequence ID" value="SHF00688.1"/>
    <property type="molecule type" value="Genomic_DNA"/>
</dbReference>
<protein>
    <submittedName>
        <fullName evidence="4">N-acetylglutamate synthase, GNAT family</fullName>
    </submittedName>
</protein>
<keyword evidence="5" id="KW-1185">Reference proteome</keyword>
<dbReference type="Gene3D" id="3.40.630.30">
    <property type="match status" value="1"/>
</dbReference>
<dbReference type="STRING" id="112248.SAMN05444392_10640"/>
<name>A0A1M4Y4Q7_9BACL</name>
<reference evidence="4 5" key="1">
    <citation type="submission" date="2016-11" db="EMBL/GenBank/DDBJ databases">
        <authorList>
            <person name="Jaros S."/>
            <person name="Januszkiewicz K."/>
            <person name="Wedrychowicz H."/>
        </authorList>
    </citation>
    <scope>NUCLEOTIDE SEQUENCE [LARGE SCALE GENOMIC DNA]</scope>
    <source>
        <strain evidence="4 5">DSM 44666</strain>
    </source>
</reference>
<dbReference type="Proteomes" id="UP000184476">
    <property type="component" value="Unassembled WGS sequence"/>
</dbReference>
<dbReference type="PANTHER" id="PTHR13947">
    <property type="entry name" value="GNAT FAMILY N-ACETYLTRANSFERASE"/>
    <property type="match status" value="1"/>
</dbReference>
<evidence type="ECO:0000313" key="5">
    <source>
        <dbReference type="Proteomes" id="UP000184476"/>
    </source>
</evidence>
<dbReference type="CDD" id="cd04301">
    <property type="entry name" value="NAT_SF"/>
    <property type="match status" value="1"/>
</dbReference>
<dbReference type="InterPro" id="IPR016181">
    <property type="entry name" value="Acyl_CoA_acyltransferase"/>
</dbReference>
<dbReference type="AlphaFoldDB" id="A0A1M4Y4Q7"/>
<dbReference type="PROSITE" id="PS51186">
    <property type="entry name" value="GNAT"/>
    <property type="match status" value="1"/>
</dbReference>
<feature type="domain" description="N-acetyltransferase" evidence="3">
    <location>
        <begin position="280"/>
        <end position="452"/>
    </location>
</feature>